<dbReference type="Proteomes" id="UP000784294">
    <property type="component" value="Unassembled WGS sequence"/>
</dbReference>
<comment type="caution">
    <text evidence="2">The sequence shown here is derived from an EMBL/GenBank/DDBJ whole genome shotgun (WGS) entry which is preliminary data.</text>
</comment>
<dbReference type="EMBL" id="CAAALY010080346">
    <property type="protein sequence ID" value="VEL26448.1"/>
    <property type="molecule type" value="Genomic_DNA"/>
</dbReference>
<evidence type="ECO:0000256" key="1">
    <source>
        <dbReference type="SAM" id="MobiDB-lite"/>
    </source>
</evidence>
<feature type="region of interest" description="Disordered" evidence="1">
    <location>
        <begin position="1"/>
        <end position="48"/>
    </location>
</feature>
<keyword evidence="3" id="KW-1185">Reference proteome</keyword>
<reference evidence="2" key="1">
    <citation type="submission" date="2018-11" db="EMBL/GenBank/DDBJ databases">
        <authorList>
            <consortium name="Pathogen Informatics"/>
        </authorList>
    </citation>
    <scope>NUCLEOTIDE SEQUENCE</scope>
</reference>
<feature type="region of interest" description="Disordered" evidence="1">
    <location>
        <begin position="71"/>
        <end position="180"/>
    </location>
</feature>
<evidence type="ECO:0000313" key="3">
    <source>
        <dbReference type="Proteomes" id="UP000784294"/>
    </source>
</evidence>
<organism evidence="2 3">
    <name type="scientific">Protopolystoma xenopodis</name>
    <dbReference type="NCBI Taxonomy" id="117903"/>
    <lineage>
        <taxon>Eukaryota</taxon>
        <taxon>Metazoa</taxon>
        <taxon>Spiralia</taxon>
        <taxon>Lophotrochozoa</taxon>
        <taxon>Platyhelminthes</taxon>
        <taxon>Monogenea</taxon>
        <taxon>Polyopisthocotylea</taxon>
        <taxon>Polystomatidea</taxon>
        <taxon>Polystomatidae</taxon>
        <taxon>Protopolystoma</taxon>
    </lineage>
</organism>
<sequence>MGEKREMRTPQSVARGAELRKSGRRMRLTEEKTSKWLTAAARPNTSTKVQAELCKSEAKLDATGLHCAPRRSRTNMTLTPEVVDREEDDAMDNEQAGSRYGKHPRGLESNRPNGGPQCLLEAKAGVKERPRPAHNLPSPKVNSLFCPDRQRQGLAHHRQERSIRSWSEQSKTCKRGAERS</sequence>
<accession>A0A448X2Z6</accession>
<name>A0A448X2Z6_9PLAT</name>
<evidence type="ECO:0000313" key="2">
    <source>
        <dbReference type="EMBL" id="VEL26448.1"/>
    </source>
</evidence>
<dbReference type="AlphaFoldDB" id="A0A448X2Z6"/>
<feature type="compositionally biased region" description="Basic and acidic residues" evidence="1">
    <location>
        <begin position="17"/>
        <end position="34"/>
    </location>
</feature>
<protein>
    <submittedName>
        <fullName evidence="2">Uncharacterized protein</fullName>
    </submittedName>
</protein>
<proteinExistence type="predicted"/>
<gene>
    <name evidence="2" type="ORF">PXEA_LOCUS19888</name>
</gene>